<dbReference type="Gene3D" id="3.20.140.10">
    <property type="entry name" value="nicotinate phosphoribosyltransferase"/>
    <property type="match status" value="1"/>
</dbReference>
<comment type="function">
    <text evidence="9">Catalyzes the first step in the biosynthesis of NAD from nicotinic acid, the ATP-dependent synthesis of beta-nicotinate D-ribonucleotide from nicotinate and 5-phospho-D-ribose 1-phosphate.</text>
</comment>
<dbReference type="InterPro" id="IPR006405">
    <property type="entry name" value="Nic_PRibTrfase_pncB"/>
</dbReference>
<dbReference type="InterPro" id="IPR036068">
    <property type="entry name" value="Nicotinate_pribotase-like_C"/>
</dbReference>
<reference evidence="12 13" key="1">
    <citation type="submission" date="2016-05" db="EMBL/GenBank/DDBJ databases">
        <authorList>
            <person name="Prochazka B."/>
            <person name="Indra A."/>
            <person name="Hasenberger P."/>
            <person name="Blaschitz M."/>
            <person name="Wagner L."/>
            <person name="Wewalka G."/>
            <person name="Sorschag S."/>
            <person name="Schmid D."/>
            <person name="Ruppitsch W."/>
        </authorList>
    </citation>
    <scope>NUCLEOTIDE SEQUENCE [LARGE SCALE GENOMIC DNA]</scope>
    <source>
        <strain evidence="12 13">974010_12</strain>
    </source>
</reference>
<evidence type="ECO:0000256" key="4">
    <source>
        <dbReference type="ARBA" id="ARBA00022553"/>
    </source>
</evidence>
<keyword evidence="13" id="KW-1185">Reference proteome</keyword>
<evidence type="ECO:0000256" key="5">
    <source>
        <dbReference type="ARBA" id="ARBA00022598"/>
    </source>
</evidence>
<evidence type="ECO:0000256" key="9">
    <source>
        <dbReference type="RuleBase" id="RU365100"/>
    </source>
</evidence>
<dbReference type="InterPro" id="IPR041619">
    <property type="entry name" value="NAPRTase_C"/>
</dbReference>
<dbReference type="InterPro" id="IPR007229">
    <property type="entry name" value="Nic_PRibTrfase-Fam"/>
</dbReference>
<organism evidence="12 13">
    <name type="scientific">Legionella jamestowniensis</name>
    <dbReference type="NCBI Taxonomy" id="455"/>
    <lineage>
        <taxon>Bacteria</taxon>
        <taxon>Pseudomonadati</taxon>
        <taxon>Pseudomonadota</taxon>
        <taxon>Gammaproteobacteria</taxon>
        <taxon>Legionellales</taxon>
        <taxon>Legionellaceae</taxon>
        <taxon>Legionella</taxon>
    </lineage>
</organism>
<dbReference type="InterPro" id="IPR013785">
    <property type="entry name" value="Aldolase_TIM"/>
</dbReference>
<evidence type="ECO:0000256" key="3">
    <source>
        <dbReference type="ARBA" id="ARBA00013236"/>
    </source>
</evidence>
<dbReference type="PANTHER" id="PTHR11098">
    <property type="entry name" value="NICOTINATE PHOSPHORIBOSYLTRANSFERASE"/>
    <property type="match status" value="1"/>
</dbReference>
<name>A0ABX2XV77_9GAMM</name>
<dbReference type="Pfam" id="PF17767">
    <property type="entry name" value="NAPRTase_N"/>
    <property type="match status" value="1"/>
</dbReference>
<dbReference type="NCBIfam" id="TIGR01513">
    <property type="entry name" value="NAPRTase_put"/>
    <property type="match status" value="1"/>
</dbReference>
<evidence type="ECO:0000313" key="13">
    <source>
        <dbReference type="Proteomes" id="UP000093336"/>
    </source>
</evidence>
<dbReference type="PIRSF" id="PIRSF000484">
    <property type="entry name" value="NAPRT"/>
    <property type="match status" value="1"/>
</dbReference>
<dbReference type="RefSeq" id="WP_065620586.1">
    <property type="nucleotide sequence ID" value="NZ_LYOZ01000010.1"/>
</dbReference>
<feature type="domain" description="Nicotinate phosphoribosyltransferase N-terminal" evidence="10">
    <location>
        <begin position="9"/>
        <end position="129"/>
    </location>
</feature>
<dbReference type="InterPro" id="IPR040727">
    <property type="entry name" value="NAPRTase_N"/>
</dbReference>
<keyword evidence="12" id="KW-0328">Glycosyltransferase</keyword>
<evidence type="ECO:0000256" key="2">
    <source>
        <dbReference type="ARBA" id="ARBA00010897"/>
    </source>
</evidence>
<dbReference type="SUPFAM" id="SSF54675">
    <property type="entry name" value="Nicotinate/Quinolinate PRTase N-terminal domain-like"/>
    <property type="match status" value="1"/>
</dbReference>
<dbReference type="NCBIfam" id="NF009131">
    <property type="entry name" value="PRK12484.1"/>
    <property type="match status" value="1"/>
</dbReference>
<dbReference type="Proteomes" id="UP000093336">
    <property type="component" value="Unassembled WGS sequence"/>
</dbReference>
<comment type="similarity">
    <text evidence="2 9">Belongs to the NAPRTase family.</text>
</comment>
<comment type="catalytic activity">
    <reaction evidence="8 9">
        <text>5-phospho-alpha-D-ribose 1-diphosphate + nicotinate + ATP + H2O = nicotinate beta-D-ribonucleotide + ADP + phosphate + diphosphate</text>
        <dbReference type="Rhea" id="RHEA:36163"/>
        <dbReference type="ChEBI" id="CHEBI:15377"/>
        <dbReference type="ChEBI" id="CHEBI:30616"/>
        <dbReference type="ChEBI" id="CHEBI:32544"/>
        <dbReference type="ChEBI" id="CHEBI:33019"/>
        <dbReference type="ChEBI" id="CHEBI:43474"/>
        <dbReference type="ChEBI" id="CHEBI:57502"/>
        <dbReference type="ChEBI" id="CHEBI:58017"/>
        <dbReference type="ChEBI" id="CHEBI:456216"/>
        <dbReference type="EC" id="6.3.4.21"/>
    </reaction>
</comment>
<keyword evidence="5 9" id="KW-0436">Ligase</keyword>
<dbReference type="NCBIfam" id="NF006695">
    <property type="entry name" value="PRK09243.1-2"/>
    <property type="match status" value="1"/>
</dbReference>
<comment type="PTM">
    <text evidence="9">Transiently phosphorylated on a His residue during the reaction cycle. Phosphorylation strongly increases the affinity for substrates and increases the rate of nicotinate D-ribonucleotide production. Dephosphorylation regenerates the low-affinity form of the enzyme, leading to product release.</text>
</comment>
<dbReference type="Pfam" id="PF17956">
    <property type="entry name" value="NAPRTase_C"/>
    <property type="match status" value="1"/>
</dbReference>
<feature type="domain" description="Nicotinate phosphoribosyltransferase C-terminal" evidence="11">
    <location>
        <begin position="351"/>
        <end position="455"/>
    </location>
</feature>
<dbReference type="EMBL" id="LYOZ01000010">
    <property type="protein sequence ID" value="OCH98466.1"/>
    <property type="molecule type" value="Genomic_DNA"/>
</dbReference>
<keyword evidence="6 9" id="KW-0662">Pyridine nucleotide biosynthesis</keyword>
<dbReference type="SUPFAM" id="SSF51690">
    <property type="entry name" value="Nicotinate/Quinolinate PRTase C-terminal domain-like"/>
    <property type="match status" value="1"/>
</dbReference>
<evidence type="ECO:0000256" key="6">
    <source>
        <dbReference type="ARBA" id="ARBA00022642"/>
    </source>
</evidence>
<comment type="pathway">
    <text evidence="1 9">Cofactor biosynthesis; NAD(+) biosynthesis; nicotinate D-ribonucleotide from nicotinate: step 1/1.</text>
</comment>
<proteinExistence type="inferred from homology"/>
<dbReference type="PANTHER" id="PTHR11098:SF1">
    <property type="entry name" value="NICOTINATE PHOSPHORIBOSYLTRANSFERASE"/>
    <property type="match status" value="1"/>
</dbReference>
<evidence type="ECO:0000256" key="1">
    <source>
        <dbReference type="ARBA" id="ARBA00004952"/>
    </source>
</evidence>
<comment type="caution">
    <text evidence="12">The sequence shown here is derived from an EMBL/GenBank/DDBJ whole genome shotgun (WGS) entry which is preliminary data.</text>
</comment>
<dbReference type="Gene3D" id="3.20.20.70">
    <property type="entry name" value="Aldolase class I"/>
    <property type="match status" value="1"/>
</dbReference>
<evidence type="ECO:0000259" key="11">
    <source>
        <dbReference type="Pfam" id="PF17956"/>
    </source>
</evidence>
<evidence type="ECO:0000256" key="8">
    <source>
        <dbReference type="ARBA" id="ARBA00048668"/>
    </source>
</evidence>
<keyword evidence="7 9" id="KW-0808">Transferase</keyword>
<protein>
    <recommendedName>
        <fullName evidence="3 9">Nicotinate phosphoribosyltransferase</fullName>
        <ecNumber evidence="3 9">6.3.4.21</ecNumber>
    </recommendedName>
</protein>
<evidence type="ECO:0000313" key="12">
    <source>
        <dbReference type="EMBL" id="OCH98466.1"/>
    </source>
</evidence>
<gene>
    <name evidence="12" type="ORF">A8135_00010</name>
</gene>
<dbReference type="EC" id="6.3.4.21" evidence="3 9"/>
<evidence type="ECO:0000256" key="7">
    <source>
        <dbReference type="ARBA" id="ARBA00022679"/>
    </source>
</evidence>
<dbReference type="GO" id="GO:0016757">
    <property type="term" value="F:glycosyltransferase activity"/>
    <property type="evidence" value="ECO:0007669"/>
    <property type="project" value="UniProtKB-KW"/>
</dbReference>
<evidence type="ECO:0000259" key="10">
    <source>
        <dbReference type="Pfam" id="PF17767"/>
    </source>
</evidence>
<keyword evidence="4" id="KW-0597">Phosphoprotein</keyword>
<accession>A0ABX2XV77</accession>
<dbReference type="CDD" id="cd01570">
    <property type="entry name" value="NAPRTase_A"/>
    <property type="match status" value="1"/>
</dbReference>
<sequence>MFNFTGNYTDKYQLTMAQIYFLKGVKEPALFDYFFRKLPFNGGYAVFAGLNDLLEILENFHFKKEEIDFLKEQGFDANFLAYLKDFRFKGNIFSCQEGEIVFPVCPILTVEASIIEAQIIETILLNTLNFQTLIATKARRMRYVAGKRQLIEFGLRRAQGPGGLYASRAAIIGGFNATSNVYAGQRYKLPIAGTMAHSFIQRYDDELEAFRDFSNFWPEDCILLVDTYNTLESGLPKAIAVGKEMQRRGQPLKGIRLDSGDLAYLAKAAREMLDEAGLHQVQIIASNQLDEYVIKSLIDQEAPIDAFGVGTNLVVGHPDAALDGVYKLAFANGKPRIKLSENISKITLPDKKQVLRIVNEEEIFYGADAVVIESEKDVTLMHHPFDVSRKLSLQNYKKEPLLRKVMENGKSLQQAITLSSIVQYSQERFNQLPEEYKRFDNPHIYKVGLSSALRDERDALIKKYKIL</sequence>